<feature type="compositionally biased region" description="Basic residues" evidence="6">
    <location>
        <begin position="308"/>
        <end position="317"/>
    </location>
</feature>
<feature type="region of interest" description="Disordered" evidence="6">
    <location>
        <begin position="76"/>
        <end position="99"/>
    </location>
</feature>
<dbReference type="GO" id="GO:0005634">
    <property type="term" value="C:nucleus"/>
    <property type="evidence" value="ECO:0007669"/>
    <property type="project" value="UniProtKB-SubCell"/>
</dbReference>
<sequence>MDVSDILAEHVAKQQSVTVYKDVPLEVDIGFLTATDLNPVDEESYNENIEEYLMSTARDGVQTLVAALFSLPTTSSPDGPLAQLPSPTTQLPRAKALPKPKPLTKWEQFAKAKNIQKKRKEKKVWDEEKQEWVDRWGWKGANKKKEVQWLTEVPANADADYDPSKAARDARKARITKNERQHQQNLAHAQSASAGSSIPATADRKVKISRTLAMTRTSTASMGKFDRTLEGEKKLKGVKRKFEPTEVSASQEKSHNLAILQKLEREPAAKKMKKLDGGGDDVLNVRKAIRTASKGKGSAALVRERGGKTNKTKKGRR</sequence>
<keyword evidence="4 5" id="KW-0539">Nucleus</keyword>
<evidence type="ECO:0000313" key="7">
    <source>
        <dbReference type="EMBL" id="KZT05636.1"/>
    </source>
</evidence>
<comment type="similarity">
    <text evidence="2 5">Belongs to the RRS1 family.</text>
</comment>
<gene>
    <name evidence="7" type="ORF">LAESUDRAFT_702035</name>
</gene>
<evidence type="ECO:0000313" key="8">
    <source>
        <dbReference type="Proteomes" id="UP000076871"/>
    </source>
</evidence>
<dbReference type="STRING" id="1314785.A0A165DU42"/>
<dbReference type="GO" id="GO:0042254">
    <property type="term" value="P:ribosome biogenesis"/>
    <property type="evidence" value="ECO:0007669"/>
    <property type="project" value="UniProtKB-KW"/>
</dbReference>
<dbReference type="InterPro" id="IPR007023">
    <property type="entry name" value="Ribosom_reg"/>
</dbReference>
<organism evidence="7 8">
    <name type="scientific">Laetiporus sulphureus 93-53</name>
    <dbReference type="NCBI Taxonomy" id="1314785"/>
    <lineage>
        <taxon>Eukaryota</taxon>
        <taxon>Fungi</taxon>
        <taxon>Dikarya</taxon>
        <taxon>Basidiomycota</taxon>
        <taxon>Agaricomycotina</taxon>
        <taxon>Agaricomycetes</taxon>
        <taxon>Polyporales</taxon>
        <taxon>Laetiporus</taxon>
    </lineage>
</organism>
<evidence type="ECO:0000256" key="3">
    <source>
        <dbReference type="ARBA" id="ARBA00022517"/>
    </source>
</evidence>
<dbReference type="InParanoid" id="A0A165DU42"/>
<feature type="compositionally biased region" description="Polar residues" evidence="6">
    <location>
        <begin position="183"/>
        <end position="199"/>
    </location>
</feature>
<feature type="compositionally biased region" description="Basic and acidic residues" evidence="6">
    <location>
        <begin position="162"/>
        <end position="182"/>
    </location>
</feature>
<dbReference type="GeneID" id="63823495"/>
<evidence type="ECO:0000256" key="2">
    <source>
        <dbReference type="ARBA" id="ARBA00010077"/>
    </source>
</evidence>
<dbReference type="OrthoDB" id="28455at2759"/>
<comment type="subcellular location">
    <subcellularLocation>
        <location evidence="1 5">Nucleus</location>
    </subcellularLocation>
</comment>
<dbReference type="AlphaFoldDB" id="A0A165DU42"/>
<proteinExistence type="inferred from homology"/>
<feature type="region of interest" description="Disordered" evidence="6">
    <location>
        <begin position="158"/>
        <end position="202"/>
    </location>
</feature>
<name>A0A165DU42_9APHY</name>
<dbReference type="Pfam" id="PF04939">
    <property type="entry name" value="RRS1"/>
    <property type="match status" value="1"/>
</dbReference>
<keyword evidence="3 5" id="KW-0690">Ribosome biogenesis</keyword>
<feature type="region of interest" description="Disordered" evidence="6">
    <location>
        <begin position="292"/>
        <end position="317"/>
    </location>
</feature>
<accession>A0A165DU42</accession>
<dbReference type="Proteomes" id="UP000076871">
    <property type="component" value="Unassembled WGS sequence"/>
</dbReference>
<reference evidence="7 8" key="1">
    <citation type="journal article" date="2016" name="Mol. Biol. Evol.">
        <title>Comparative Genomics of Early-Diverging Mushroom-Forming Fungi Provides Insights into the Origins of Lignocellulose Decay Capabilities.</title>
        <authorList>
            <person name="Nagy L.G."/>
            <person name="Riley R."/>
            <person name="Tritt A."/>
            <person name="Adam C."/>
            <person name="Daum C."/>
            <person name="Floudas D."/>
            <person name="Sun H."/>
            <person name="Yadav J.S."/>
            <person name="Pangilinan J."/>
            <person name="Larsson K.H."/>
            <person name="Matsuura K."/>
            <person name="Barry K."/>
            <person name="Labutti K."/>
            <person name="Kuo R."/>
            <person name="Ohm R.A."/>
            <person name="Bhattacharya S.S."/>
            <person name="Shirouzu T."/>
            <person name="Yoshinaga Y."/>
            <person name="Martin F.M."/>
            <person name="Grigoriev I.V."/>
            <person name="Hibbett D.S."/>
        </authorList>
    </citation>
    <scope>NUCLEOTIDE SEQUENCE [LARGE SCALE GENOMIC DNA]</scope>
    <source>
        <strain evidence="7 8">93-53</strain>
    </source>
</reference>
<protein>
    <recommendedName>
        <fullName evidence="5">Ribosome biogenesis regulatory protein</fullName>
    </recommendedName>
</protein>
<dbReference type="EMBL" id="KV427629">
    <property type="protein sequence ID" value="KZT05636.1"/>
    <property type="molecule type" value="Genomic_DNA"/>
</dbReference>
<keyword evidence="8" id="KW-1185">Reference proteome</keyword>
<dbReference type="RefSeq" id="XP_040763376.1">
    <property type="nucleotide sequence ID" value="XM_040906466.1"/>
</dbReference>
<evidence type="ECO:0000256" key="6">
    <source>
        <dbReference type="SAM" id="MobiDB-lite"/>
    </source>
</evidence>
<comment type="function">
    <text evidence="5">Involved in ribosomal large subunit assembly.</text>
</comment>
<evidence type="ECO:0000256" key="4">
    <source>
        <dbReference type="ARBA" id="ARBA00023242"/>
    </source>
</evidence>
<evidence type="ECO:0000256" key="1">
    <source>
        <dbReference type="ARBA" id="ARBA00004123"/>
    </source>
</evidence>
<evidence type="ECO:0000256" key="5">
    <source>
        <dbReference type="RuleBase" id="RU364132"/>
    </source>
</evidence>